<comment type="caution">
    <text evidence="5">The sequence shown here is derived from an EMBL/GenBank/DDBJ whole genome shotgun (WGS) entry which is preliminary data.</text>
</comment>
<feature type="domain" description="HTH tetR-type" evidence="4">
    <location>
        <begin position="19"/>
        <end position="66"/>
    </location>
</feature>
<dbReference type="Gene3D" id="1.10.10.60">
    <property type="entry name" value="Homeodomain-like"/>
    <property type="match status" value="1"/>
</dbReference>
<sequence>MRVNEDRQTPAALARRAQIIDSAIVAIAELGYARASFGRIAEHAGISSTRLISYHFDDKHELMRAVAQAVLARAAEYMVPRIEAADGRREALAEYIRANLAFIEEHPAHIRALIEIASNARTDDGTPLLAAEGEDPAVLLLAAEFRAGQQAGEFRTFDPLVMARTVRAAIDASAGRAENAPAYADELVTLFDLATRPRPEES</sequence>
<keyword evidence="1" id="KW-0805">Transcription regulation</keyword>
<dbReference type="RefSeq" id="WP_142705286.1">
    <property type="nucleotide sequence ID" value="NZ_VIRS01000009.1"/>
</dbReference>
<evidence type="ECO:0000256" key="3">
    <source>
        <dbReference type="ARBA" id="ARBA00023163"/>
    </source>
</evidence>
<dbReference type="SUPFAM" id="SSF46689">
    <property type="entry name" value="Homeodomain-like"/>
    <property type="match status" value="1"/>
</dbReference>
<dbReference type="Pfam" id="PF00440">
    <property type="entry name" value="TetR_N"/>
    <property type="match status" value="1"/>
</dbReference>
<reference evidence="5 6" key="1">
    <citation type="submission" date="2019-07" db="EMBL/GenBank/DDBJ databases">
        <title>Cryptosporangium phraense sp. nov., isolated from plant litter.</title>
        <authorList>
            <person name="Suriyachadkun C."/>
        </authorList>
    </citation>
    <scope>NUCLEOTIDE SEQUENCE [LARGE SCALE GENOMIC DNA]</scope>
    <source>
        <strain evidence="5 6">A-T 5661</strain>
    </source>
</reference>
<organism evidence="5 6">
    <name type="scientific">Cryptosporangium phraense</name>
    <dbReference type="NCBI Taxonomy" id="2593070"/>
    <lineage>
        <taxon>Bacteria</taxon>
        <taxon>Bacillati</taxon>
        <taxon>Actinomycetota</taxon>
        <taxon>Actinomycetes</taxon>
        <taxon>Cryptosporangiales</taxon>
        <taxon>Cryptosporangiaceae</taxon>
        <taxon>Cryptosporangium</taxon>
    </lineage>
</organism>
<dbReference type="GO" id="GO:0000976">
    <property type="term" value="F:transcription cis-regulatory region binding"/>
    <property type="evidence" value="ECO:0007669"/>
    <property type="project" value="TreeGrafter"/>
</dbReference>
<evidence type="ECO:0000256" key="1">
    <source>
        <dbReference type="ARBA" id="ARBA00023015"/>
    </source>
</evidence>
<dbReference type="GO" id="GO:0003700">
    <property type="term" value="F:DNA-binding transcription factor activity"/>
    <property type="evidence" value="ECO:0007669"/>
    <property type="project" value="TreeGrafter"/>
</dbReference>
<evidence type="ECO:0000256" key="2">
    <source>
        <dbReference type="ARBA" id="ARBA00023125"/>
    </source>
</evidence>
<dbReference type="InParanoid" id="A0A545AUM0"/>
<dbReference type="PANTHER" id="PTHR30055:SF234">
    <property type="entry name" value="HTH-TYPE TRANSCRIPTIONAL REGULATOR BETI"/>
    <property type="match status" value="1"/>
</dbReference>
<name>A0A545AUM0_9ACTN</name>
<keyword evidence="2" id="KW-0238">DNA-binding</keyword>
<dbReference type="OrthoDB" id="9806334at2"/>
<dbReference type="AlphaFoldDB" id="A0A545AUM0"/>
<evidence type="ECO:0000313" key="6">
    <source>
        <dbReference type="Proteomes" id="UP000317982"/>
    </source>
</evidence>
<dbReference type="InterPro" id="IPR009057">
    <property type="entry name" value="Homeodomain-like_sf"/>
</dbReference>
<evidence type="ECO:0000259" key="4">
    <source>
        <dbReference type="Pfam" id="PF00440"/>
    </source>
</evidence>
<accession>A0A545AUM0</accession>
<dbReference type="InterPro" id="IPR036271">
    <property type="entry name" value="Tet_transcr_reg_TetR-rel_C_sf"/>
</dbReference>
<dbReference type="SUPFAM" id="SSF48498">
    <property type="entry name" value="Tetracyclin repressor-like, C-terminal domain"/>
    <property type="match status" value="1"/>
</dbReference>
<dbReference type="PANTHER" id="PTHR30055">
    <property type="entry name" value="HTH-TYPE TRANSCRIPTIONAL REGULATOR RUTR"/>
    <property type="match status" value="1"/>
</dbReference>
<dbReference type="EMBL" id="VIRS01000009">
    <property type="protein sequence ID" value="TQS44295.1"/>
    <property type="molecule type" value="Genomic_DNA"/>
</dbReference>
<keyword evidence="3" id="KW-0804">Transcription</keyword>
<dbReference type="Gene3D" id="1.10.357.10">
    <property type="entry name" value="Tetracycline Repressor, domain 2"/>
    <property type="match status" value="1"/>
</dbReference>
<dbReference type="InterPro" id="IPR001647">
    <property type="entry name" value="HTH_TetR"/>
</dbReference>
<gene>
    <name evidence="5" type="ORF">FL583_15280</name>
</gene>
<dbReference type="Proteomes" id="UP000317982">
    <property type="component" value="Unassembled WGS sequence"/>
</dbReference>
<protein>
    <submittedName>
        <fullName evidence="5">TetR family transcriptional regulator</fullName>
    </submittedName>
</protein>
<dbReference type="InterPro" id="IPR050109">
    <property type="entry name" value="HTH-type_TetR-like_transc_reg"/>
</dbReference>
<keyword evidence="6" id="KW-1185">Reference proteome</keyword>
<proteinExistence type="predicted"/>
<evidence type="ECO:0000313" key="5">
    <source>
        <dbReference type="EMBL" id="TQS44295.1"/>
    </source>
</evidence>